<dbReference type="InterPro" id="IPR029046">
    <property type="entry name" value="LolA/LolB/LppX"/>
</dbReference>
<reference evidence="3 4" key="1">
    <citation type="journal article" date="2021" name="Sci. Rep.">
        <title>The distribution of antibiotic resistance genes in chicken gut microbiota commensals.</title>
        <authorList>
            <person name="Juricova H."/>
            <person name="Matiasovicova J."/>
            <person name="Kubasova T."/>
            <person name="Cejkova D."/>
            <person name="Rychlik I."/>
        </authorList>
    </citation>
    <scope>NUCLEOTIDE SEQUENCE [LARGE SCALE GENOMIC DNA]</scope>
    <source>
        <strain evidence="3 4">An562</strain>
    </source>
</reference>
<dbReference type="SUPFAM" id="SSF89392">
    <property type="entry name" value="Prokaryotic lipoproteins and lipoprotein localization factors"/>
    <property type="match status" value="1"/>
</dbReference>
<dbReference type="Pfam" id="PF19574">
    <property type="entry name" value="LolA_3"/>
    <property type="match status" value="1"/>
</dbReference>
<keyword evidence="3" id="KW-0449">Lipoprotein</keyword>
<dbReference type="Gene3D" id="2.50.20.10">
    <property type="entry name" value="Lipoprotein localisation LolA/LolB/LppX"/>
    <property type="match status" value="1"/>
</dbReference>
<evidence type="ECO:0000313" key="3">
    <source>
        <dbReference type="EMBL" id="MBM6928820.1"/>
    </source>
</evidence>
<dbReference type="InterPro" id="IPR004564">
    <property type="entry name" value="OM_lipoprot_carrier_LolA-like"/>
</dbReference>
<organism evidence="3 4">
    <name type="scientific">Parasutterella secunda</name>
    <dbReference type="NCBI Taxonomy" id="626947"/>
    <lineage>
        <taxon>Bacteria</taxon>
        <taxon>Pseudomonadati</taxon>
        <taxon>Pseudomonadota</taxon>
        <taxon>Betaproteobacteria</taxon>
        <taxon>Burkholderiales</taxon>
        <taxon>Sutterellaceae</taxon>
        <taxon>Parasutterella</taxon>
    </lineage>
</organism>
<protein>
    <submittedName>
        <fullName evidence="3">Outer membrane lipoprotein carrier protein LolA</fullName>
    </submittedName>
</protein>
<gene>
    <name evidence="3" type="ORF">H5985_06000</name>
</gene>
<name>A0ABS2GSJ6_9BURK</name>
<keyword evidence="1 2" id="KW-0732">Signal</keyword>
<feature type="chain" id="PRO_5046502560" evidence="2">
    <location>
        <begin position="26"/>
        <end position="203"/>
    </location>
</feature>
<evidence type="ECO:0000313" key="4">
    <source>
        <dbReference type="Proteomes" id="UP000777002"/>
    </source>
</evidence>
<evidence type="ECO:0000256" key="2">
    <source>
        <dbReference type="SAM" id="SignalP"/>
    </source>
</evidence>
<proteinExistence type="predicted"/>
<dbReference type="RefSeq" id="WP_205050409.1">
    <property type="nucleotide sequence ID" value="NZ_JACJKX010000009.1"/>
</dbReference>
<comment type="caution">
    <text evidence="3">The sequence shown here is derived from an EMBL/GenBank/DDBJ whole genome shotgun (WGS) entry which is preliminary data.</text>
</comment>
<accession>A0ABS2GSJ6</accession>
<feature type="signal peptide" evidence="2">
    <location>
        <begin position="1"/>
        <end position="25"/>
    </location>
</feature>
<dbReference type="CDD" id="cd16325">
    <property type="entry name" value="LolA"/>
    <property type="match status" value="1"/>
</dbReference>
<dbReference type="Proteomes" id="UP000777002">
    <property type="component" value="Unassembled WGS sequence"/>
</dbReference>
<sequence>MSRLLFCLKSAVAILAFSATCTAFALNLDELSELLSKDSMVGGRFIQEKTLSGFPKPMRTEGRFYLDLDRGIVWVTEKPFANTIIFSEGGLRSKSQYATSRLSSQEIPYLKTVNELILGMLAGQTARLQADFEIELTGNTDHWRMHLTPRQNSPVGALFHSMEIEGRDRPETIRLESTRKELTLIQLSEQQAIKNWPKEVETP</sequence>
<evidence type="ECO:0000256" key="1">
    <source>
        <dbReference type="ARBA" id="ARBA00022729"/>
    </source>
</evidence>
<dbReference type="EMBL" id="JACJKX010000009">
    <property type="protein sequence ID" value="MBM6928820.1"/>
    <property type="molecule type" value="Genomic_DNA"/>
</dbReference>
<keyword evidence="4" id="KW-1185">Reference proteome</keyword>